<dbReference type="Proteomes" id="UP000023785">
    <property type="component" value="Unassembled WGS sequence"/>
</dbReference>
<protein>
    <recommendedName>
        <fullName evidence="5">DinB-like domain-containing protein</fullName>
    </recommendedName>
</protein>
<dbReference type="InterPro" id="IPR034660">
    <property type="entry name" value="DinB/YfiT-like"/>
</dbReference>
<dbReference type="STRING" id="1392540.P256_00746"/>
<keyword evidence="4" id="KW-1185">Reference proteome</keyword>
<dbReference type="SUPFAM" id="SSF109854">
    <property type="entry name" value="DinB/YfiT-like putative metalloenzymes"/>
    <property type="match status" value="1"/>
</dbReference>
<proteinExistence type="inferred from homology"/>
<evidence type="ECO:0008006" key="5">
    <source>
        <dbReference type="Google" id="ProtNLM"/>
    </source>
</evidence>
<evidence type="ECO:0000256" key="1">
    <source>
        <dbReference type="ARBA" id="ARBA00008635"/>
    </source>
</evidence>
<dbReference type="HOGENOM" id="CLU_2178148_0_0_6"/>
<evidence type="ECO:0000313" key="4">
    <source>
        <dbReference type="Proteomes" id="UP000023785"/>
    </source>
</evidence>
<dbReference type="InterPro" id="IPR007837">
    <property type="entry name" value="DinB"/>
</dbReference>
<dbReference type="eggNOG" id="COG2318">
    <property type="taxonomic scope" value="Bacteria"/>
</dbReference>
<dbReference type="PATRIC" id="fig|1392540.3.peg.724"/>
<keyword evidence="2" id="KW-0479">Metal-binding</keyword>
<gene>
    <name evidence="3" type="ORF">P256_00746</name>
</gene>
<dbReference type="Gene3D" id="1.20.120.450">
    <property type="entry name" value="dinb family like domain"/>
    <property type="match status" value="1"/>
</dbReference>
<dbReference type="EMBL" id="AYER01000003">
    <property type="protein sequence ID" value="ESK40299.1"/>
    <property type="molecule type" value="Genomic_DNA"/>
</dbReference>
<evidence type="ECO:0000313" key="3">
    <source>
        <dbReference type="EMBL" id="ESK40299.1"/>
    </source>
</evidence>
<evidence type="ECO:0000256" key="2">
    <source>
        <dbReference type="ARBA" id="ARBA00022723"/>
    </source>
</evidence>
<dbReference type="AlphaFoldDB" id="V2UYE7"/>
<dbReference type="Pfam" id="PF05163">
    <property type="entry name" value="DinB"/>
    <property type="match status" value="1"/>
</dbReference>
<reference evidence="3 4" key="1">
    <citation type="submission" date="2013-10" db="EMBL/GenBank/DDBJ databases">
        <title>The Genome Sequence of Acinetobacter nectaris CIP 110549.</title>
        <authorList>
            <consortium name="The Broad Institute Genomics Platform"/>
            <consortium name="The Broad Institute Genome Sequencing Center for Infectious Disease"/>
            <person name="Cerqueira G."/>
            <person name="Feldgarden M."/>
            <person name="Courvalin P."/>
            <person name="Grillot-Courvalin C."/>
            <person name="Clermont D."/>
            <person name="Rocha E."/>
            <person name="Yoon E.-J."/>
            <person name="Nemec A."/>
            <person name="Young S.K."/>
            <person name="Zeng Q."/>
            <person name="Gargeya S."/>
            <person name="Fitzgerald M."/>
            <person name="Abouelleil A."/>
            <person name="Alvarado L."/>
            <person name="Berlin A.M."/>
            <person name="Chapman S.B."/>
            <person name="Gainer-Dewar J."/>
            <person name="Goldberg J."/>
            <person name="Gnerre S."/>
            <person name="Griggs A."/>
            <person name="Gujja S."/>
            <person name="Hansen M."/>
            <person name="Howarth C."/>
            <person name="Imamovic A."/>
            <person name="Ireland A."/>
            <person name="Larimer J."/>
            <person name="McCowan C."/>
            <person name="Murphy C."/>
            <person name="Pearson M."/>
            <person name="Poon T.W."/>
            <person name="Priest M."/>
            <person name="Roberts A."/>
            <person name="Saif S."/>
            <person name="Shea T."/>
            <person name="Sykes S."/>
            <person name="Wortman J."/>
            <person name="Nusbaum C."/>
            <person name="Birren B."/>
        </authorList>
    </citation>
    <scope>NUCLEOTIDE SEQUENCE [LARGE SCALE GENOMIC DNA]</scope>
    <source>
        <strain evidence="3 4">CIP 110549</strain>
    </source>
</reference>
<comment type="similarity">
    <text evidence="1">Belongs to the DinB family.</text>
</comment>
<name>V2UYE7_9GAMM</name>
<comment type="caution">
    <text evidence="3">The sequence shown here is derived from an EMBL/GenBank/DDBJ whole genome shotgun (WGS) entry which is preliminary data.</text>
</comment>
<organism evidence="3 4">
    <name type="scientific">Acinetobacter nectaris CIP 110549</name>
    <dbReference type="NCBI Taxonomy" id="1392540"/>
    <lineage>
        <taxon>Bacteria</taxon>
        <taxon>Pseudomonadati</taxon>
        <taxon>Pseudomonadota</taxon>
        <taxon>Gammaproteobacteria</taxon>
        <taxon>Moraxellales</taxon>
        <taxon>Moraxellaceae</taxon>
        <taxon>Acinetobacter</taxon>
    </lineage>
</organism>
<dbReference type="GO" id="GO:0046872">
    <property type="term" value="F:metal ion binding"/>
    <property type="evidence" value="ECO:0007669"/>
    <property type="project" value="UniProtKB-KW"/>
</dbReference>
<sequence length="109" mass="12830">MDMKQFEVLARYNIWATQKLTEALLNVSESDFSRPCGLFFNSICGTLNHILVGEHYLWYSRFARLPIPDDLKLNSIIETDKKEILNLLNQKSHNWVGFLAHFQDKRFPK</sequence>
<accession>V2UYE7</accession>